<evidence type="ECO:0000256" key="3">
    <source>
        <dbReference type="ARBA" id="ARBA00022771"/>
    </source>
</evidence>
<feature type="region of interest" description="Disordered" evidence="6">
    <location>
        <begin position="265"/>
        <end position="325"/>
    </location>
</feature>
<dbReference type="SUPFAM" id="SSF90229">
    <property type="entry name" value="CCCH zinc finger"/>
    <property type="match status" value="2"/>
</dbReference>
<dbReference type="GO" id="GO:0003729">
    <property type="term" value="F:mRNA binding"/>
    <property type="evidence" value="ECO:0007669"/>
    <property type="project" value="InterPro"/>
</dbReference>
<evidence type="ECO:0000313" key="8">
    <source>
        <dbReference type="EMBL" id="PFH38174.1"/>
    </source>
</evidence>
<evidence type="ECO:0000256" key="2">
    <source>
        <dbReference type="ARBA" id="ARBA00022737"/>
    </source>
</evidence>
<reference evidence="8 9" key="1">
    <citation type="submission" date="2017-09" db="EMBL/GenBank/DDBJ databases">
        <title>Genome sequencing of Besnoitia besnoiti strain Bb-Ger1.</title>
        <authorList>
            <person name="Schares G."/>
            <person name="Venepally P."/>
            <person name="Lorenzi H.A."/>
        </authorList>
    </citation>
    <scope>NUCLEOTIDE SEQUENCE [LARGE SCALE GENOMIC DNA]</scope>
    <source>
        <strain evidence="8 9">Bb-Ger1</strain>
    </source>
</reference>
<name>A0A2A9MLM7_BESBE</name>
<evidence type="ECO:0000256" key="6">
    <source>
        <dbReference type="SAM" id="MobiDB-lite"/>
    </source>
</evidence>
<keyword evidence="9" id="KW-1185">Reference proteome</keyword>
<evidence type="ECO:0000256" key="5">
    <source>
        <dbReference type="PROSITE-ProRule" id="PRU00723"/>
    </source>
</evidence>
<feature type="zinc finger region" description="C3H1-type" evidence="5">
    <location>
        <begin position="124"/>
        <end position="153"/>
    </location>
</feature>
<protein>
    <submittedName>
        <fullName evidence="8">Zinc finger (CCCH type) motif-containing protein</fullName>
    </submittedName>
</protein>
<comment type="caution">
    <text evidence="8">The sequence shown here is derived from an EMBL/GenBank/DDBJ whole genome shotgun (WGS) entry which is preliminary data.</text>
</comment>
<feature type="region of interest" description="Disordered" evidence="6">
    <location>
        <begin position="352"/>
        <end position="373"/>
    </location>
</feature>
<dbReference type="InterPro" id="IPR000571">
    <property type="entry name" value="Znf_CCCH"/>
</dbReference>
<feature type="compositionally biased region" description="Low complexity" evidence="6">
    <location>
        <begin position="265"/>
        <end position="282"/>
    </location>
</feature>
<feature type="domain" description="C3H1-type" evidence="7">
    <location>
        <begin position="202"/>
        <end position="229"/>
    </location>
</feature>
<gene>
    <name evidence="8" type="ORF">BESB_005150</name>
</gene>
<dbReference type="VEuPathDB" id="ToxoDB:BESB_005150"/>
<dbReference type="EMBL" id="NWUJ01000001">
    <property type="protein sequence ID" value="PFH38174.1"/>
    <property type="molecule type" value="Genomic_DNA"/>
</dbReference>
<feature type="region of interest" description="Disordered" evidence="6">
    <location>
        <begin position="33"/>
        <end position="86"/>
    </location>
</feature>
<feature type="compositionally biased region" description="Basic and acidic residues" evidence="6">
    <location>
        <begin position="34"/>
        <end position="48"/>
    </location>
</feature>
<dbReference type="PROSITE" id="PS50103">
    <property type="entry name" value="ZF_C3H1"/>
    <property type="match status" value="2"/>
</dbReference>
<organism evidence="8 9">
    <name type="scientific">Besnoitia besnoiti</name>
    <name type="common">Apicomplexan protozoan</name>
    <dbReference type="NCBI Taxonomy" id="94643"/>
    <lineage>
        <taxon>Eukaryota</taxon>
        <taxon>Sar</taxon>
        <taxon>Alveolata</taxon>
        <taxon>Apicomplexa</taxon>
        <taxon>Conoidasida</taxon>
        <taxon>Coccidia</taxon>
        <taxon>Eucoccidiorida</taxon>
        <taxon>Eimeriorina</taxon>
        <taxon>Sarcocystidae</taxon>
        <taxon>Besnoitia</taxon>
    </lineage>
</organism>
<dbReference type="InterPro" id="IPR036855">
    <property type="entry name" value="Znf_CCCH_sf"/>
</dbReference>
<dbReference type="GO" id="GO:0008270">
    <property type="term" value="F:zinc ion binding"/>
    <property type="evidence" value="ECO:0007669"/>
    <property type="project" value="UniProtKB-KW"/>
</dbReference>
<dbReference type="Proteomes" id="UP000224006">
    <property type="component" value="Chromosome I"/>
</dbReference>
<evidence type="ECO:0000256" key="4">
    <source>
        <dbReference type="ARBA" id="ARBA00022833"/>
    </source>
</evidence>
<feature type="compositionally biased region" description="Low complexity" evidence="6">
    <location>
        <begin position="312"/>
        <end position="325"/>
    </location>
</feature>
<evidence type="ECO:0000259" key="7">
    <source>
        <dbReference type="PROSITE" id="PS50103"/>
    </source>
</evidence>
<dbReference type="KEGG" id="bbes:BESB_005150"/>
<feature type="compositionally biased region" description="Basic residues" evidence="6">
    <location>
        <begin position="49"/>
        <end position="59"/>
    </location>
</feature>
<keyword evidence="2" id="KW-0677">Repeat</keyword>
<feature type="compositionally biased region" description="Polar residues" evidence="6">
    <location>
        <begin position="291"/>
        <end position="304"/>
    </location>
</feature>
<dbReference type="PANTHER" id="PTHR12547:SF18">
    <property type="entry name" value="PROTEIN TIS11"/>
    <property type="match status" value="1"/>
</dbReference>
<feature type="zinc finger region" description="C3H1-type" evidence="5">
    <location>
        <begin position="202"/>
        <end position="229"/>
    </location>
</feature>
<keyword evidence="3 5" id="KW-0863">Zinc-finger</keyword>
<dbReference type="SMART" id="SM00356">
    <property type="entry name" value="ZnF_C3H1"/>
    <property type="match status" value="3"/>
</dbReference>
<feature type="domain" description="C3H1-type" evidence="7">
    <location>
        <begin position="124"/>
        <end position="153"/>
    </location>
</feature>
<dbReference type="OrthoDB" id="415459at2759"/>
<sequence length="805" mass="85425">MMERNAECSGVSTPHDIVSAGIPPVRVRATFLPDAKRNVHPKRGDCKKQGRKFSSRKPLQRGQLGAEGAEDRTDSPVECSAPETSSARASSAPIAALLAIAKTAAMTEEVPLKGIILANRRSVFHKTRLCSRLRGNRVFCPLGDSCTFAHSEKELRPPPVLDRTKLCPSVLGKGATPCPGLARGEPCRFAHSKAEIRHTSNMFKTNMCLKWNRGKCKAGADCNHAHGEEELRFYRFLAYTNGTRDFRSEAEVGALRLGRGDEKLVAVSPSHSHAPASRDSPSGAARKAQKNESVVSSQKTRQTGSQGGKRLSASTSGGSATQSFSEVSTALQKSAFSMGNKGNVECNTTEEITKHPVSGSRLPLGADQSEQPRRLYETGQERNRHSRNQGDCIRALLSLAAYAPQLFRSLFAEQSAPAAVTELRAPSAPQVSRASFAPLTTGVAREGPRGVPSVNRENVAASWQHLLSSIPPAPGLESRGPVEERGETKLLEAALAAALRQRQDKLESVPSACFSAFSRVSDDVHAARRDATTLRRTCASGLIGGMTGSASPDSSSTCAGGDDGFDRFAGCLQFAPALSEGGTTPTTVSASSYFSPSPLLAAGSQSPASSYDSVASGTYISPLPFPASAFSNGAGRELGWDDKVCGSTQAVQNRTTGFRPVASSMGFDERSELYRKEDFSSQTEGNASPLGGPFSPLQSLLSDLESFPSLYSTDASSGSDEVGCDSSFLLQDIEKLNRDFLCDDEENVAEDQSCTTMSTVGSVPSKGDEAKTALGQETTPATGNPTFQDAFALLHSLGLLVEPTN</sequence>
<proteinExistence type="predicted"/>
<dbReference type="AlphaFoldDB" id="A0A2A9MLM7"/>
<dbReference type="RefSeq" id="XP_029222183.1">
    <property type="nucleotide sequence ID" value="XM_029359270.1"/>
</dbReference>
<keyword evidence="4 5" id="KW-0862">Zinc</keyword>
<evidence type="ECO:0000256" key="1">
    <source>
        <dbReference type="ARBA" id="ARBA00022723"/>
    </source>
</evidence>
<evidence type="ECO:0000313" key="9">
    <source>
        <dbReference type="Proteomes" id="UP000224006"/>
    </source>
</evidence>
<keyword evidence="1 5" id="KW-0479">Metal-binding</keyword>
<accession>A0A2A9MLM7</accession>
<dbReference type="Gene3D" id="4.10.1000.10">
    <property type="entry name" value="Zinc finger, CCCH-type"/>
    <property type="match status" value="2"/>
</dbReference>
<dbReference type="PANTHER" id="PTHR12547">
    <property type="entry name" value="CCCH ZINC FINGER/TIS11-RELATED"/>
    <property type="match status" value="1"/>
</dbReference>
<dbReference type="InterPro" id="IPR045877">
    <property type="entry name" value="ZFP36-like"/>
</dbReference>
<dbReference type="GeneID" id="40305578"/>